<keyword evidence="1" id="KW-0732">Signal</keyword>
<evidence type="ECO:0000313" key="4">
    <source>
        <dbReference type="Proteomes" id="UP000320672"/>
    </source>
</evidence>
<dbReference type="AlphaFoldDB" id="A0A517MGM9"/>
<accession>A0A517MGM9</accession>
<feature type="domain" description="Dienelactone hydrolase" evidence="2">
    <location>
        <begin position="175"/>
        <end position="288"/>
    </location>
</feature>
<dbReference type="RefSeq" id="WP_218933184.1">
    <property type="nucleotide sequence ID" value="NZ_CP036262.1"/>
</dbReference>
<dbReference type="InterPro" id="IPR029058">
    <property type="entry name" value="AB_hydrolase_fold"/>
</dbReference>
<reference evidence="3 4" key="1">
    <citation type="submission" date="2019-02" db="EMBL/GenBank/DDBJ databases">
        <title>Deep-cultivation of Planctomycetes and their phenomic and genomic characterization uncovers novel biology.</title>
        <authorList>
            <person name="Wiegand S."/>
            <person name="Jogler M."/>
            <person name="Boedeker C."/>
            <person name="Pinto D."/>
            <person name="Vollmers J."/>
            <person name="Rivas-Marin E."/>
            <person name="Kohn T."/>
            <person name="Peeters S.H."/>
            <person name="Heuer A."/>
            <person name="Rast P."/>
            <person name="Oberbeckmann S."/>
            <person name="Bunk B."/>
            <person name="Jeske O."/>
            <person name="Meyerdierks A."/>
            <person name="Storesund J.E."/>
            <person name="Kallscheuer N."/>
            <person name="Luecker S."/>
            <person name="Lage O.M."/>
            <person name="Pohl T."/>
            <person name="Merkel B.J."/>
            <person name="Hornburger P."/>
            <person name="Mueller R.-W."/>
            <person name="Bruemmer F."/>
            <person name="Labrenz M."/>
            <person name="Spormann A.M."/>
            <person name="Op den Camp H."/>
            <person name="Overmann J."/>
            <person name="Amann R."/>
            <person name="Jetten M.S.M."/>
            <person name="Mascher T."/>
            <person name="Medema M.H."/>
            <person name="Devos D.P."/>
            <person name="Kaster A.-K."/>
            <person name="Ovreas L."/>
            <person name="Rohde M."/>
            <person name="Galperin M.Y."/>
            <person name="Jogler C."/>
        </authorList>
    </citation>
    <scope>NUCLEOTIDE SEQUENCE [LARGE SCALE GENOMIC DNA]</scope>
    <source>
        <strain evidence="3 4">FF011L</strain>
    </source>
</reference>
<evidence type="ECO:0000313" key="3">
    <source>
        <dbReference type="EMBL" id="QDS94029.1"/>
    </source>
</evidence>
<proteinExistence type="predicted"/>
<protein>
    <submittedName>
        <fullName evidence="3">Dienelactone hydrolase family protein</fullName>
    </submittedName>
</protein>
<dbReference type="Pfam" id="PF01738">
    <property type="entry name" value="DLH"/>
    <property type="match status" value="2"/>
</dbReference>
<dbReference type="GO" id="GO:0016787">
    <property type="term" value="F:hydrolase activity"/>
    <property type="evidence" value="ECO:0007669"/>
    <property type="project" value="UniProtKB-KW"/>
</dbReference>
<keyword evidence="3" id="KW-0378">Hydrolase</keyword>
<keyword evidence="4" id="KW-1185">Reference proteome</keyword>
<organism evidence="3 4">
    <name type="scientific">Roseimaritima multifibrata</name>
    <dbReference type="NCBI Taxonomy" id="1930274"/>
    <lineage>
        <taxon>Bacteria</taxon>
        <taxon>Pseudomonadati</taxon>
        <taxon>Planctomycetota</taxon>
        <taxon>Planctomycetia</taxon>
        <taxon>Pirellulales</taxon>
        <taxon>Pirellulaceae</taxon>
        <taxon>Roseimaritima</taxon>
    </lineage>
</organism>
<dbReference type="InterPro" id="IPR050261">
    <property type="entry name" value="FrsA_esterase"/>
</dbReference>
<evidence type="ECO:0000259" key="2">
    <source>
        <dbReference type="Pfam" id="PF01738"/>
    </source>
</evidence>
<dbReference type="EMBL" id="CP036262">
    <property type="protein sequence ID" value="QDS94029.1"/>
    <property type="molecule type" value="Genomic_DNA"/>
</dbReference>
<gene>
    <name evidence="3" type="ORF">FF011L_28060</name>
</gene>
<dbReference type="InterPro" id="IPR002925">
    <property type="entry name" value="Dienelactn_hydro"/>
</dbReference>
<feature type="chain" id="PRO_5022045032" evidence="1">
    <location>
        <begin position="23"/>
        <end position="782"/>
    </location>
</feature>
<dbReference type="PANTHER" id="PTHR22946">
    <property type="entry name" value="DIENELACTONE HYDROLASE DOMAIN-CONTAINING PROTEIN-RELATED"/>
    <property type="match status" value="1"/>
</dbReference>
<sequence length="782" mass="87412" precursor="true">MKLPIWGALLLAWSFLPCPALCAQGIDSDLTQLAGTQPLTMEGDLARQMVAGIDSFLLGEIDASVALREANFTRDRHSASAYSESLSASRKRLAHILGADDARVGIESLEFVGSTVVPYVVEETERYTVFAVRWPVFRNVHGEGLWLKPKEAAIARVVAIPDADQTPEDVAGSHAGIQEKFQFARQLAENGCEVLVPTLISRDYGPRNGRAKMTDREYLYRSAFVLGRHLIGYEVQKVLAAVDWFSTVEDDRSKPIGVIGYGEGGMIALYCAALDTRVKAACISGYFGSRQRIWEQPISRNVFGLLESFGDAELGAMIAPRALTIDGTGGPELRLPSEGGAPAVLVAPADEQVTAEIQRLRDILQTVPGTVHHIHATEKRNTSIDPQATAQFWSDLTGNPLVDFQFVEESKSPADIDRSAKRYQRQFKELEAHNQLLLTQSAAERRKFVNLGSHLPDQRPGRFPLDTSSLEAYEKSIDPCRDYFREEVIGEFKQPLMEFNARTRKVYDQPKWVGYEVVLDVFPGVFTSGILCLPKNLKEGERRPVVVCQHGLEGRPVDTVVGNHRAYHDFAAKLAERGYVTFAPQNPYIGKDDFRTLQRKANPLKKTLFSVIVPQHEQIVRWLTSQPFVAADKIAFYGLSYGGKAAMRIPPLVPGYCLSICSGDFNEWVDKNATTESNYSYVWTGEYEIFEFDLGRTFNYAEMAALIAPRPFMVERGHFDGVGMDENVAYEFAKVRHLYAARLGIPERCELEWFVGPHTINGKGTFEFLDRQLDYNRKAESE</sequence>
<evidence type="ECO:0000256" key="1">
    <source>
        <dbReference type="SAM" id="SignalP"/>
    </source>
</evidence>
<dbReference type="KEGG" id="rml:FF011L_28060"/>
<feature type="signal peptide" evidence="1">
    <location>
        <begin position="1"/>
        <end position="22"/>
    </location>
</feature>
<dbReference type="Gene3D" id="3.40.50.1820">
    <property type="entry name" value="alpha/beta hydrolase"/>
    <property type="match status" value="2"/>
</dbReference>
<dbReference type="Proteomes" id="UP000320672">
    <property type="component" value="Chromosome"/>
</dbReference>
<dbReference type="SUPFAM" id="SSF53474">
    <property type="entry name" value="alpha/beta-Hydrolases"/>
    <property type="match status" value="2"/>
</dbReference>
<name>A0A517MGM9_9BACT</name>
<feature type="domain" description="Dienelactone hydrolase" evidence="2">
    <location>
        <begin position="559"/>
        <end position="649"/>
    </location>
</feature>